<dbReference type="RefSeq" id="WP_126376498.1">
    <property type="nucleotide sequence ID" value="NZ_AP017378.1"/>
</dbReference>
<dbReference type="CDD" id="cd02869">
    <property type="entry name" value="PseudoU_synth_RluA_like"/>
    <property type="match status" value="1"/>
</dbReference>
<dbReference type="KEGG" id="dfl:DFE_0602"/>
<evidence type="ECO:0000259" key="3">
    <source>
        <dbReference type="Pfam" id="PF00849"/>
    </source>
</evidence>
<evidence type="ECO:0000313" key="4">
    <source>
        <dbReference type="EMBL" id="BBD07328.1"/>
    </source>
</evidence>
<dbReference type="AlphaFoldDB" id="A0A2Z6AVT2"/>
<dbReference type="OrthoDB" id="128480at2"/>
<gene>
    <name evidence="4" type="ORF">DFE_0602</name>
</gene>
<dbReference type="GO" id="GO:0140098">
    <property type="term" value="F:catalytic activity, acting on RNA"/>
    <property type="evidence" value="ECO:0007669"/>
    <property type="project" value="UniProtKB-ARBA"/>
</dbReference>
<name>A0A2Z6AVT2_9BACT</name>
<organism evidence="4 5">
    <name type="scientific">Desulfovibrio ferrophilus</name>
    <dbReference type="NCBI Taxonomy" id="241368"/>
    <lineage>
        <taxon>Bacteria</taxon>
        <taxon>Pseudomonadati</taxon>
        <taxon>Thermodesulfobacteriota</taxon>
        <taxon>Desulfovibrionia</taxon>
        <taxon>Desulfovibrionales</taxon>
        <taxon>Desulfovibrionaceae</taxon>
        <taxon>Desulfovibrio</taxon>
    </lineage>
</organism>
<dbReference type="Gene3D" id="3.30.2350.10">
    <property type="entry name" value="Pseudouridine synthase"/>
    <property type="match status" value="1"/>
</dbReference>
<dbReference type="GO" id="GO:0000455">
    <property type="term" value="P:enzyme-directed rRNA pseudouridine synthesis"/>
    <property type="evidence" value="ECO:0007669"/>
    <property type="project" value="TreeGrafter"/>
</dbReference>
<dbReference type="InterPro" id="IPR006224">
    <property type="entry name" value="PsdUridine_synth_RluA-like_CS"/>
</dbReference>
<dbReference type="Pfam" id="PF00849">
    <property type="entry name" value="PseudoU_synth_2"/>
    <property type="match status" value="1"/>
</dbReference>
<dbReference type="InterPro" id="IPR050188">
    <property type="entry name" value="RluA_PseudoU_synthase"/>
</dbReference>
<accession>A0A2Z6AVT2</accession>
<reference evidence="4 5" key="1">
    <citation type="journal article" date="2018" name="Sci. Adv.">
        <title>Multi-heme cytochromes provide a pathway for survival in energy-limited environments.</title>
        <authorList>
            <person name="Deng X."/>
            <person name="Dohmae N."/>
            <person name="Nealson K.H."/>
            <person name="Hashimoto K."/>
            <person name="Okamoto A."/>
        </authorList>
    </citation>
    <scope>NUCLEOTIDE SEQUENCE [LARGE SCALE GENOMIC DNA]</scope>
    <source>
        <strain evidence="4 5">IS5</strain>
    </source>
</reference>
<keyword evidence="5" id="KW-1185">Reference proteome</keyword>
<dbReference type="PANTHER" id="PTHR21600:SF77">
    <property type="entry name" value="PSEUDOURIDYLATE SYNTHASE PROTEIN, PUTATIVE-RELATED"/>
    <property type="match status" value="1"/>
</dbReference>
<dbReference type="InterPro" id="IPR020103">
    <property type="entry name" value="PsdUridine_synth_cat_dom_sf"/>
</dbReference>
<dbReference type="GO" id="GO:0003723">
    <property type="term" value="F:RNA binding"/>
    <property type="evidence" value="ECO:0007669"/>
    <property type="project" value="InterPro"/>
</dbReference>
<evidence type="ECO:0000256" key="2">
    <source>
        <dbReference type="ARBA" id="ARBA00023235"/>
    </source>
</evidence>
<dbReference type="EMBL" id="AP017378">
    <property type="protein sequence ID" value="BBD07328.1"/>
    <property type="molecule type" value="Genomic_DNA"/>
</dbReference>
<protein>
    <submittedName>
        <fullName evidence="4">Pseudouridine synthase</fullName>
    </submittedName>
</protein>
<dbReference type="Gene3D" id="3.10.290.10">
    <property type="entry name" value="RNA-binding S4 domain"/>
    <property type="match status" value="1"/>
</dbReference>
<dbReference type="Proteomes" id="UP000269883">
    <property type="component" value="Chromosome"/>
</dbReference>
<dbReference type="SUPFAM" id="SSF55120">
    <property type="entry name" value="Pseudouridine synthase"/>
    <property type="match status" value="1"/>
</dbReference>
<sequence length="294" mass="32985">MSKILEQAIVPEDWYGKRLDQALELLLPEAGLRERKRMWDRYAVLVDGRPRPKGFRVQTGQELSLRSLEIEVQDVPPLVPDGVRVVGQKSDFMAAVFKPSGVHCAAIAGRPGPSVEGALDTLWPGQHARLVNRLDLLTSGLVLVALTEDAHLGYRNNEDAGQVEKVYLALVLGEVAEPFTVSYALETADRKKVRVLSHDDDNPVRWTRVEPLRRFSDMGTTLVRVRISKGARHQIRAHLAASGYLIVGDPLYGVGEEGDRMYLHHFRTSLPKFEAKVIPDWPEWADWGLEKDSI</sequence>
<dbReference type="GO" id="GO:0009982">
    <property type="term" value="F:pseudouridine synthase activity"/>
    <property type="evidence" value="ECO:0007669"/>
    <property type="project" value="InterPro"/>
</dbReference>
<feature type="domain" description="Pseudouridine synthase RsuA/RluA-like" evidence="3">
    <location>
        <begin position="96"/>
        <end position="241"/>
    </location>
</feature>
<keyword evidence="2" id="KW-0413">Isomerase</keyword>
<evidence type="ECO:0000256" key="1">
    <source>
        <dbReference type="ARBA" id="ARBA00010876"/>
    </source>
</evidence>
<dbReference type="PANTHER" id="PTHR21600">
    <property type="entry name" value="MITOCHONDRIAL RNA PSEUDOURIDINE SYNTHASE"/>
    <property type="match status" value="1"/>
</dbReference>
<evidence type="ECO:0000313" key="5">
    <source>
        <dbReference type="Proteomes" id="UP000269883"/>
    </source>
</evidence>
<dbReference type="PROSITE" id="PS01129">
    <property type="entry name" value="PSI_RLU"/>
    <property type="match status" value="1"/>
</dbReference>
<dbReference type="InterPro" id="IPR036986">
    <property type="entry name" value="S4_RNA-bd_sf"/>
</dbReference>
<proteinExistence type="inferred from homology"/>
<comment type="similarity">
    <text evidence="1">Belongs to the pseudouridine synthase RluA family.</text>
</comment>
<dbReference type="InterPro" id="IPR006145">
    <property type="entry name" value="PsdUridine_synth_RsuA/RluA"/>
</dbReference>